<dbReference type="EMBL" id="KN838613">
    <property type="protein sequence ID" value="KIK01058.1"/>
    <property type="molecule type" value="Genomic_DNA"/>
</dbReference>
<sequence length="61" mass="7353">MRDWQRTPRKVRFAPANRNTPLLRPTTHFIELGSQREVFGRLIQCRTRHAYRGEVRCQFTP</sequence>
<reference evidence="2" key="2">
    <citation type="submission" date="2015-01" db="EMBL/GenBank/DDBJ databases">
        <title>Evolutionary Origins and Diversification of the Mycorrhizal Mutualists.</title>
        <authorList>
            <consortium name="DOE Joint Genome Institute"/>
            <consortium name="Mycorrhizal Genomics Consortium"/>
            <person name="Kohler A."/>
            <person name="Kuo A."/>
            <person name="Nagy L.G."/>
            <person name="Floudas D."/>
            <person name="Copeland A."/>
            <person name="Barry K.W."/>
            <person name="Cichocki N."/>
            <person name="Veneault-Fourrey C."/>
            <person name="LaButti K."/>
            <person name="Lindquist E.A."/>
            <person name="Lipzen A."/>
            <person name="Lundell T."/>
            <person name="Morin E."/>
            <person name="Murat C."/>
            <person name="Riley R."/>
            <person name="Ohm R."/>
            <person name="Sun H."/>
            <person name="Tunlid A."/>
            <person name="Henrissat B."/>
            <person name="Grigoriev I.V."/>
            <person name="Hibbett D.S."/>
            <person name="Martin F."/>
        </authorList>
    </citation>
    <scope>NUCLEOTIDE SEQUENCE [LARGE SCALE GENOMIC DNA]</scope>
    <source>
        <strain evidence="2">LaAM-08-1</strain>
    </source>
</reference>
<dbReference type="HOGENOM" id="CLU_2922991_0_0_1"/>
<dbReference type="AlphaFoldDB" id="A0A0C9XZ51"/>
<organism evidence="1 2">
    <name type="scientific">Laccaria amethystina LaAM-08-1</name>
    <dbReference type="NCBI Taxonomy" id="1095629"/>
    <lineage>
        <taxon>Eukaryota</taxon>
        <taxon>Fungi</taxon>
        <taxon>Dikarya</taxon>
        <taxon>Basidiomycota</taxon>
        <taxon>Agaricomycotina</taxon>
        <taxon>Agaricomycetes</taxon>
        <taxon>Agaricomycetidae</taxon>
        <taxon>Agaricales</taxon>
        <taxon>Agaricineae</taxon>
        <taxon>Hydnangiaceae</taxon>
        <taxon>Laccaria</taxon>
    </lineage>
</organism>
<evidence type="ECO:0000313" key="1">
    <source>
        <dbReference type="EMBL" id="KIK01058.1"/>
    </source>
</evidence>
<reference evidence="1 2" key="1">
    <citation type="submission" date="2014-04" db="EMBL/GenBank/DDBJ databases">
        <authorList>
            <consortium name="DOE Joint Genome Institute"/>
            <person name="Kuo A."/>
            <person name="Kohler A."/>
            <person name="Nagy L.G."/>
            <person name="Floudas D."/>
            <person name="Copeland A."/>
            <person name="Barry K.W."/>
            <person name="Cichocki N."/>
            <person name="Veneault-Fourrey C."/>
            <person name="LaButti K."/>
            <person name="Lindquist E.A."/>
            <person name="Lipzen A."/>
            <person name="Lundell T."/>
            <person name="Morin E."/>
            <person name="Murat C."/>
            <person name="Sun H."/>
            <person name="Tunlid A."/>
            <person name="Henrissat B."/>
            <person name="Grigoriev I.V."/>
            <person name="Hibbett D.S."/>
            <person name="Martin F."/>
            <person name="Nordberg H.P."/>
            <person name="Cantor M.N."/>
            <person name="Hua S.X."/>
        </authorList>
    </citation>
    <scope>NUCLEOTIDE SEQUENCE [LARGE SCALE GENOMIC DNA]</scope>
    <source>
        <strain evidence="1 2">LaAM-08-1</strain>
    </source>
</reference>
<protein>
    <submittedName>
        <fullName evidence="1">Uncharacterized protein</fullName>
    </submittedName>
</protein>
<dbReference type="OrthoDB" id="2949700at2759"/>
<accession>A0A0C9XZ51</accession>
<evidence type="ECO:0000313" key="2">
    <source>
        <dbReference type="Proteomes" id="UP000054477"/>
    </source>
</evidence>
<proteinExistence type="predicted"/>
<gene>
    <name evidence="1" type="ORF">K443DRAFT_663135</name>
</gene>
<keyword evidence="2" id="KW-1185">Reference proteome</keyword>
<dbReference type="Proteomes" id="UP000054477">
    <property type="component" value="Unassembled WGS sequence"/>
</dbReference>
<name>A0A0C9XZ51_9AGAR</name>